<dbReference type="InterPro" id="IPR004511">
    <property type="entry name" value="PAPS/APS_Rdtase"/>
</dbReference>
<evidence type="ECO:0000256" key="7">
    <source>
        <dbReference type="ARBA" id="ARBA00024298"/>
    </source>
</evidence>
<dbReference type="NCBIfam" id="NF002537">
    <property type="entry name" value="PRK02090.1"/>
    <property type="match status" value="1"/>
</dbReference>
<comment type="caution">
    <text evidence="17">The sequence shown here is derived from an EMBL/GenBank/DDBJ whole genome shotgun (WGS) entry which is preliminary data.</text>
</comment>
<dbReference type="HAMAP" id="MF_00063">
    <property type="entry name" value="CysH"/>
    <property type="match status" value="1"/>
</dbReference>
<feature type="binding site" evidence="14">
    <location>
        <position position="110"/>
    </location>
    <ligand>
        <name>[4Fe-4S] cluster</name>
        <dbReference type="ChEBI" id="CHEBI:49883"/>
    </ligand>
</feature>
<evidence type="ECO:0000256" key="8">
    <source>
        <dbReference type="ARBA" id="ARBA00024327"/>
    </source>
</evidence>
<sequence>MSTLADKIKATQLTLERIAADFSPAVFANSLALEDMVITDMIAKAKLPIGIFTLQTGLLHNETSQMVQVIQAHYGLSVTEFVPDAQDVEHYIAAHGKFAFYESVDLRKACCHIRKVKPLKRALAGQKAWLTGQRSEQSVTRTNLHVHEFDAANGLEKFNPIADWTFDDVKTYISQHNVPYNPLHDKGYPSIGCEPCTRAIKAGEDIRAGRWWWENQDSKECGLHVSEQAASPTTQKKEDPHAD</sequence>
<organism evidence="17 18">
    <name type="scientific">Hydromonas duriensis</name>
    <dbReference type="NCBI Taxonomy" id="1527608"/>
    <lineage>
        <taxon>Bacteria</taxon>
        <taxon>Pseudomonadati</taxon>
        <taxon>Pseudomonadota</taxon>
        <taxon>Betaproteobacteria</taxon>
        <taxon>Burkholderiales</taxon>
        <taxon>Burkholderiaceae</taxon>
        <taxon>Hydromonas</taxon>
    </lineage>
</organism>
<dbReference type="GO" id="GO:0019379">
    <property type="term" value="P:sulfate assimilation, phosphoadenylyl sulfate reduction by phosphoadenylyl-sulfate reductase (thioredoxin)"/>
    <property type="evidence" value="ECO:0007669"/>
    <property type="project" value="UniProtKB-UniRule"/>
</dbReference>
<dbReference type="Gene3D" id="3.40.50.620">
    <property type="entry name" value="HUPs"/>
    <property type="match status" value="1"/>
</dbReference>
<evidence type="ECO:0000256" key="6">
    <source>
        <dbReference type="ARBA" id="ARBA00023014"/>
    </source>
</evidence>
<dbReference type="GO" id="GO:0005737">
    <property type="term" value="C:cytoplasm"/>
    <property type="evidence" value="ECO:0007669"/>
    <property type="project" value="UniProtKB-SubCell"/>
</dbReference>
<dbReference type="Proteomes" id="UP000294480">
    <property type="component" value="Unassembled WGS sequence"/>
</dbReference>
<accession>A0A4R6Y5J9</accession>
<evidence type="ECO:0000256" key="1">
    <source>
        <dbReference type="ARBA" id="ARBA00009732"/>
    </source>
</evidence>
<keyword evidence="18" id="KW-1185">Reference proteome</keyword>
<dbReference type="InterPro" id="IPR014729">
    <property type="entry name" value="Rossmann-like_a/b/a_fold"/>
</dbReference>
<gene>
    <name evidence="14" type="primary">cysH</name>
    <name evidence="17" type="ORF">DFR44_1176</name>
</gene>
<evidence type="ECO:0000256" key="2">
    <source>
        <dbReference type="ARBA" id="ARBA00022490"/>
    </source>
</evidence>
<comment type="similarity">
    <text evidence="1 14">Belongs to the PAPS reductase family. CysH subfamily.</text>
</comment>
<keyword evidence="6 14" id="KW-0411">Iron-sulfur</keyword>
<dbReference type="PANTHER" id="PTHR46482:SF9">
    <property type="entry name" value="5'-ADENYLYLSULFATE REDUCTASE 1, CHLOROPLASTIC"/>
    <property type="match status" value="1"/>
</dbReference>
<evidence type="ECO:0000313" key="17">
    <source>
        <dbReference type="EMBL" id="TDR30727.1"/>
    </source>
</evidence>
<keyword evidence="2 14" id="KW-0963">Cytoplasm</keyword>
<dbReference type="PIRSF" id="PIRSF000857">
    <property type="entry name" value="PAPS_reductase"/>
    <property type="match status" value="1"/>
</dbReference>
<evidence type="ECO:0000313" key="18">
    <source>
        <dbReference type="Proteomes" id="UP000294480"/>
    </source>
</evidence>
<comment type="pathway">
    <text evidence="8 14">Sulfur metabolism; hydrogen sulfide biosynthesis; sulfite from sulfate.</text>
</comment>
<evidence type="ECO:0000256" key="10">
    <source>
        <dbReference type="ARBA" id="ARBA00029514"/>
    </source>
</evidence>
<dbReference type="CDD" id="cd23945">
    <property type="entry name" value="PAPS_reductase"/>
    <property type="match status" value="1"/>
</dbReference>
<dbReference type="PANTHER" id="PTHR46482">
    <property type="entry name" value="5'-ADENYLYLSULFATE REDUCTASE 3, CHLOROPLASTIC"/>
    <property type="match status" value="1"/>
</dbReference>
<dbReference type="OrthoDB" id="9794018at2"/>
<dbReference type="RefSeq" id="WP_133620814.1">
    <property type="nucleotide sequence ID" value="NZ_SNZE01000017.1"/>
</dbReference>
<evidence type="ECO:0000256" key="9">
    <source>
        <dbReference type="ARBA" id="ARBA00024386"/>
    </source>
</evidence>
<comment type="subcellular location">
    <subcellularLocation>
        <location evidence="14">Cytoplasm</location>
    </subcellularLocation>
</comment>
<dbReference type="NCBIfam" id="TIGR02055">
    <property type="entry name" value="APS_reductase"/>
    <property type="match status" value="1"/>
</dbReference>
<feature type="region of interest" description="Disordered" evidence="15">
    <location>
        <begin position="223"/>
        <end position="243"/>
    </location>
</feature>
<dbReference type="GO" id="GO:0070814">
    <property type="term" value="P:hydrogen sulfide biosynthetic process"/>
    <property type="evidence" value="ECO:0007669"/>
    <property type="project" value="UniProtKB-UniRule"/>
</dbReference>
<comment type="function">
    <text evidence="7 14">Catalyzes the formation of sulfite from adenosine 5'-phosphosulfate (APS) using thioredoxin as an electron donor.</text>
</comment>
<evidence type="ECO:0000256" key="14">
    <source>
        <dbReference type="HAMAP-Rule" id="MF_00063"/>
    </source>
</evidence>
<feature type="binding site" evidence="14">
    <location>
        <position position="111"/>
    </location>
    <ligand>
        <name>[4Fe-4S] cluster</name>
        <dbReference type="ChEBI" id="CHEBI:49883"/>
    </ligand>
</feature>
<keyword evidence="5 14" id="KW-0408">Iron</keyword>
<feature type="binding site" evidence="14">
    <location>
        <position position="193"/>
    </location>
    <ligand>
        <name>[4Fe-4S] cluster</name>
        <dbReference type="ChEBI" id="CHEBI:49883"/>
    </ligand>
</feature>
<evidence type="ECO:0000256" key="11">
    <source>
        <dbReference type="ARBA" id="ARBA00030894"/>
    </source>
</evidence>
<protein>
    <recommendedName>
        <fullName evidence="10 14">Adenosine 5'-phosphosulfate reductase</fullName>
        <shortName evidence="14">APS reductase</shortName>
        <ecNumber evidence="9 14">1.8.4.10</ecNumber>
    </recommendedName>
    <alternativeName>
        <fullName evidence="12 14">5'-adenylylsulfate reductase</fullName>
    </alternativeName>
    <alternativeName>
        <fullName evidence="11 14">Thioredoxin-dependent 5'-adenylylsulfate reductase</fullName>
    </alternativeName>
</protein>
<dbReference type="GO" id="GO:0051539">
    <property type="term" value="F:4 iron, 4 sulfur cluster binding"/>
    <property type="evidence" value="ECO:0007669"/>
    <property type="project" value="UniProtKB-UniRule"/>
</dbReference>
<comment type="catalytic activity">
    <reaction evidence="13 14">
        <text>[thioredoxin]-disulfide + sulfite + AMP + 2 H(+) = adenosine 5'-phosphosulfate + [thioredoxin]-dithiol</text>
        <dbReference type="Rhea" id="RHEA:21976"/>
        <dbReference type="Rhea" id="RHEA-COMP:10698"/>
        <dbReference type="Rhea" id="RHEA-COMP:10700"/>
        <dbReference type="ChEBI" id="CHEBI:15378"/>
        <dbReference type="ChEBI" id="CHEBI:17359"/>
        <dbReference type="ChEBI" id="CHEBI:29950"/>
        <dbReference type="ChEBI" id="CHEBI:50058"/>
        <dbReference type="ChEBI" id="CHEBI:58243"/>
        <dbReference type="ChEBI" id="CHEBI:456215"/>
        <dbReference type="EC" id="1.8.4.10"/>
    </reaction>
</comment>
<evidence type="ECO:0000259" key="16">
    <source>
        <dbReference type="Pfam" id="PF01507"/>
    </source>
</evidence>
<keyword evidence="4 14" id="KW-0560">Oxidoreductase</keyword>
<proteinExistence type="inferred from homology"/>
<dbReference type="SUPFAM" id="SSF52402">
    <property type="entry name" value="Adenine nucleotide alpha hydrolases-like"/>
    <property type="match status" value="1"/>
</dbReference>
<dbReference type="GO" id="GO:0043866">
    <property type="term" value="F:adenylyl-sulfate reductase (thioredoxin) activity"/>
    <property type="evidence" value="ECO:0007669"/>
    <property type="project" value="UniProtKB-EC"/>
</dbReference>
<feature type="binding site" evidence="14">
    <location>
        <position position="196"/>
    </location>
    <ligand>
        <name>[4Fe-4S] cluster</name>
        <dbReference type="ChEBI" id="CHEBI:49883"/>
    </ligand>
</feature>
<dbReference type="InterPro" id="IPR002500">
    <property type="entry name" value="PAPS_reduct_dom"/>
</dbReference>
<feature type="active site" description="Nucleophile; cysteine thiosulfonate intermediate" evidence="14">
    <location>
        <position position="221"/>
    </location>
</feature>
<evidence type="ECO:0000256" key="5">
    <source>
        <dbReference type="ARBA" id="ARBA00023004"/>
    </source>
</evidence>
<feature type="domain" description="Phosphoadenosine phosphosulphate reductase" evidence="16">
    <location>
        <begin position="26"/>
        <end position="199"/>
    </location>
</feature>
<dbReference type="AlphaFoldDB" id="A0A4R6Y5J9"/>
<evidence type="ECO:0000256" key="15">
    <source>
        <dbReference type="SAM" id="MobiDB-lite"/>
    </source>
</evidence>
<evidence type="ECO:0000256" key="3">
    <source>
        <dbReference type="ARBA" id="ARBA00022723"/>
    </source>
</evidence>
<dbReference type="Pfam" id="PF01507">
    <property type="entry name" value="PAPS_reduct"/>
    <property type="match status" value="1"/>
</dbReference>
<evidence type="ECO:0000256" key="4">
    <source>
        <dbReference type="ARBA" id="ARBA00023002"/>
    </source>
</evidence>
<dbReference type="InterPro" id="IPR011798">
    <property type="entry name" value="APS_reductase"/>
</dbReference>
<dbReference type="EC" id="1.8.4.10" evidence="9 14"/>
<comment type="cofactor">
    <cofactor evidence="14">
        <name>[4Fe-4S] cluster</name>
        <dbReference type="ChEBI" id="CHEBI:49883"/>
    </cofactor>
    <text evidence="14">Binds 1 [4Fe-4S] cluster per subunit.</text>
</comment>
<evidence type="ECO:0000256" key="13">
    <source>
        <dbReference type="ARBA" id="ARBA00048441"/>
    </source>
</evidence>
<dbReference type="GO" id="GO:0019344">
    <property type="term" value="P:cysteine biosynthetic process"/>
    <property type="evidence" value="ECO:0007669"/>
    <property type="project" value="InterPro"/>
</dbReference>
<evidence type="ECO:0000256" key="12">
    <source>
        <dbReference type="ARBA" id="ARBA00032041"/>
    </source>
</evidence>
<name>A0A4R6Y5J9_9BURK</name>
<reference evidence="17 18" key="1">
    <citation type="submission" date="2019-03" db="EMBL/GenBank/DDBJ databases">
        <title>Genomic Encyclopedia of Type Strains, Phase IV (KMG-IV): sequencing the most valuable type-strain genomes for metagenomic binning, comparative biology and taxonomic classification.</title>
        <authorList>
            <person name="Goeker M."/>
        </authorList>
    </citation>
    <scope>NUCLEOTIDE SEQUENCE [LARGE SCALE GENOMIC DNA]</scope>
    <source>
        <strain evidence="17 18">DSM 102852</strain>
    </source>
</reference>
<dbReference type="EMBL" id="SNZE01000017">
    <property type="protein sequence ID" value="TDR30727.1"/>
    <property type="molecule type" value="Genomic_DNA"/>
</dbReference>
<dbReference type="NCBIfam" id="TIGR00434">
    <property type="entry name" value="cysH"/>
    <property type="match status" value="1"/>
</dbReference>
<dbReference type="GO" id="GO:0004604">
    <property type="term" value="F:phosphoadenylyl-sulfate reductase (thioredoxin) activity"/>
    <property type="evidence" value="ECO:0007669"/>
    <property type="project" value="UniProtKB-UniRule"/>
</dbReference>
<keyword evidence="3 14" id="KW-0479">Metal-binding</keyword>
<dbReference type="GO" id="GO:0046872">
    <property type="term" value="F:metal ion binding"/>
    <property type="evidence" value="ECO:0007669"/>
    <property type="project" value="UniProtKB-KW"/>
</dbReference>